<dbReference type="Proteomes" id="UP000199126">
    <property type="component" value="Unassembled WGS sequence"/>
</dbReference>
<feature type="transmembrane region" description="Helical" evidence="1">
    <location>
        <begin position="122"/>
        <end position="142"/>
    </location>
</feature>
<evidence type="ECO:0000256" key="1">
    <source>
        <dbReference type="SAM" id="Phobius"/>
    </source>
</evidence>
<protein>
    <submittedName>
        <fullName evidence="3">Uncharacterized membrane protein</fullName>
    </submittedName>
</protein>
<feature type="transmembrane region" description="Helical" evidence="1">
    <location>
        <begin position="12"/>
        <end position="29"/>
    </location>
</feature>
<dbReference type="InterPro" id="IPR011674">
    <property type="entry name" value="DUF1616"/>
</dbReference>
<dbReference type="EMBL" id="FODV01000032">
    <property type="protein sequence ID" value="SEP28128.1"/>
    <property type="molecule type" value="Genomic_DNA"/>
</dbReference>
<keyword evidence="4" id="KW-1185">Reference proteome</keyword>
<feature type="transmembrane region" description="Helical" evidence="1">
    <location>
        <begin position="92"/>
        <end position="110"/>
    </location>
</feature>
<evidence type="ECO:0000313" key="3">
    <source>
        <dbReference type="EMBL" id="SEP28128.1"/>
    </source>
</evidence>
<sequence>MTRWYRSTGDLLVVALWSIIAATAVLELGVQRPVLRVLLVTPLVLFFPGYALLEATFPERPVSADRCTDLESMETSTREKFRLDSIDGLERFVLASVVSLGLVPLVAFVVNYTPYGLRLQPIMVAVTGVTVVFVVVGFVRRLRLPAERRRRSTFVGGIATLWSRYVAGDGSTGASGGSLRPRTNTHRALNLLLVFGLLTLVGTVGYAALAPPDDGAGFTEAYLVTQTDTGEYTSEDLPQEFTAGEGQRLFVALGNQEHEQITYTIVATLDGNELSRTEETVASGETAYVEREITPQQTGDSLPLRFFVYKGDAPETASAETAYRTVDLWISVG</sequence>
<dbReference type="Pfam" id="PF07760">
    <property type="entry name" value="DUF1616"/>
    <property type="match status" value="1"/>
</dbReference>
<evidence type="ECO:0000259" key="2">
    <source>
        <dbReference type="Pfam" id="PF07760"/>
    </source>
</evidence>
<name>A0A1H8WM16_9EURY</name>
<dbReference type="PIRSF" id="PIRSF018671">
    <property type="entry name" value="UCP018671"/>
    <property type="match status" value="1"/>
</dbReference>
<reference evidence="4" key="1">
    <citation type="submission" date="2016-10" db="EMBL/GenBank/DDBJ databases">
        <authorList>
            <person name="Varghese N."/>
            <person name="Submissions S."/>
        </authorList>
    </citation>
    <scope>NUCLEOTIDE SEQUENCE [LARGE SCALE GENOMIC DNA]</scope>
    <source>
        <strain evidence="4">CGMCC 1.10121</strain>
    </source>
</reference>
<dbReference type="InterPro" id="IPR014495">
    <property type="entry name" value="UCP018671"/>
</dbReference>
<keyword evidence="1" id="KW-0812">Transmembrane</keyword>
<dbReference type="OrthoDB" id="82282at2157"/>
<dbReference type="AlphaFoldDB" id="A0A1H8WM16"/>
<gene>
    <name evidence="3" type="ORF">SAMN04487948_13223</name>
</gene>
<organism evidence="3 4">
    <name type="scientific">Halogranum amylolyticum</name>
    <dbReference type="NCBI Taxonomy" id="660520"/>
    <lineage>
        <taxon>Archaea</taxon>
        <taxon>Methanobacteriati</taxon>
        <taxon>Methanobacteriota</taxon>
        <taxon>Stenosarchaea group</taxon>
        <taxon>Halobacteria</taxon>
        <taxon>Halobacteriales</taxon>
        <taxon>Haloferacaceae</taxon>
    </lineage>
</organism>
<dbReference type="RefSeq" id="WP_170864945.1">
    <property type="nucleotide sequence ID" value="NZ_FODV01000032.1"/>
</dbReference>
<feature type="transmembrane region" description="Helical" evidence="1">
    <location>
        <begin position="188"/>
        <end position="209"/>
    </location>
</feature>
<feature type="transmembrane region" description="Helical" evidence="1">
    <location>
        <begin position="35"/>
        <end position="53"/>
    </location>
</feature>
<proteinExistence type="predicted"/>
<evidence type="ECO:0000313" key="4">
    <source>
        <dbReference type="Proteomes" id="UP000199126"/>
    </source>
</evidence>
<keyword evidence="1" id="KW-1133">Transmembrane helix</keyword>
<keyword evidence="1" id="KW-0472">Membrane</keyword>
<accession>A0A1H8WM16</accession>
<feature type="domain" description="DUF1616" evidence="2">
    <location>
        <begin position="14"/>
        <end position="330"/>
    </location>
</feature>